<dbReference type="Pfam" id="PF00534">
    <property type="entry name" value="Glycos_transf_1"/>
    <property type="match status" value="1"/>
</dbReference>
<organism evidence="2 3">
    <name type="scientific">Croceibacter atlanticus (strain ATCC BAA-628 / JCM 21780 / CIP 108009 / IAM 15332 / KCTC 12090 / HTCC2559)</name>
    <dbReference type="NCBI Taxonomy" id="216432"/>
    <lineage>
        <taxon>Bacteria</taxon>
        <taxon>Pseudomonadati</taxon>
        <taxon>Bacteroidota</taxon>
        <taxon>Flavobacteriia</taxon>
        <taxon>Flavobacteriales</taxon>
        <taxon>Flavobacteriaceae</taxon>
        <taxon>Croceibacter</taxon>
    </lineage>
</organism>
<dbReference type="SUPFAM" id="SSF53756">
    <property type="entry name" value="UDP-Glycosyltransferase/glycogen phosphorylase"/>
    <property type="match status" value="1"/>
</dbReference>
<gene>
    <name evidence="2" type="ordered locus">CA2559_02950</name>
</gene>
<sequence length="333" mass="37709">MPNSPSFIKRILHILDFSFGSLINSFKIKSTDLVISIIPVTPSAGIGWLLKKRLNAKLWVHIQDFEFDAALQSGLTTKKKFSLKTPLFGLLFKVESWLLNKADITSTISNTMLEKLSAKTKSPTYFLPNWVDNEKIDKTYKKPHKYFSSNKFKILYSGNIGDKQDWDTFVQYASKLDKQRYELIVIGDGSKKAWLKENTKTLPQVSHYEPVPYEDLGHVLSSAQLHILFQKTEIVDTVMPSKILGMMGSSVPSLVTGSSLSEVKKTIQESEGGKYVDEAEFSINALLTYTECLFNDESYSQKIGENAKCYIISKFSKNVILKEMESRIATLLK</sequence>
<dbReference type="Proteomes" id="UP000002297">
    <property type="component" value="Chromosome"/>
</dbReference>
<accession>A3U612</accession>
<keyword evidence="2" id="KW-0808">Transferase</keyword>
<dbReference type="Gene3D" id="3.40.50.2000">
    <property type="entry name" value="Glycogen Phosphorylase B"/>
    <property type="match status" value="2"/>
</dbReference>
<name>A3U612_CROAH</name>
<dbReference type="HOGENOM" id="CLU_009583_11_5_10"/>
<dbReference type="GO" id="GO:0016757">
    <property type="term" value="F:glycosyltransferase activity"/>
    <property type="evidence" value="ECO:0007669"/>
    <property type="project" value="InterPro"/>
</dbReference>
<evidence type="ECO:0000259" key="1">
    <source>
        <dbReference type="Pfam" id="PF00534"/>
    </source>
</evidence>
<protein>
    <submittedName>
        <fullName evidence="2">Glycosyl transferase, group 1</fullName>
    </submittedName>
</protein>
<dbReference type="eggNOG" id="COG0438">
    <property type="taxonomic scope" value="Bacteria"/>
</dbReference>
<keyword evidence="3" id="KW-1185">Reference proteome</keyword>
<dbReference type="KEGG" id="cat:CA2559_02950"/>
<dbReference type="InterPro" id="IPR001296">
    <property type="entry name" value="Glyco_trans_1"/>
</dbReference>
<dbReference type="AlphaFoldDB" id="A3U612"/>
<reference evidence="2 3" key="1">
    <citation type="journal article" date="2010" name="J. Bacteriol.">
        <title>The complete genome sequence of Croceibacter atlanticus HTCC2559T.</title>
        <authorList>
            <person name="Oh H.M."/>
            <person name="Kang I."/>
            <person name="Ferriera S."/>
            <person name="Giovannoni S.J."/>
            <person name="Cho J.C."/>
        </authorList>
    </citation>
    <scope>NUCLEOTIDE SEQUENCE [LARGE SCALE GENOMIC DNA]</scope>
    <source>
        <strain evidence="3">ATCC BAA-628 / HTCC2559 / KCTC 12090</strain>
    </source>
</reference>
<feature type="domain" description="Glycosyl transferase family 1" evidence="1">
    <location>
        <begin position="147"/>
        <end position="308"/>
    </location>
</feature>
<evidence type="ECO:0000313" key="2">
    <source>
        <dbReference type="EMBL" id="EAP87679.1"/>
    </source>
</evidence>
<evidence type="ECO:0000313" key="3">
    <source>
        <dbReference type="Proteomes" id="UP000002297"/>
    </source>
</evidence>
<dbReference type="STRING" id="216432.CA2559_02950"/>
<dbReference type="CAZy" id="GT4">
    <property type="family name" value="Glycosyltransferase Family 4"/>
</dbReference>
<proteinExistence type="predicted"/>
<dbReference type="CDD" id="cd03794">
    <property type="entry name" value="GT4_WbuB-like"/>
    <property type="match status" value="1"/>
</dbReference>
<dbReference type="EMBL" id="CP002046">
    <property type="protein sequence ID" value="EAP87679.1"/>
    <property type="molecule type" value="Genomic_DNA"/>
</dbReference>